<dbReference type="SUPFAM" id="SSF109604">
    <property type="entry name" value="HD-domain/PDEase-like"/>
    <property type="match status" value="1"/>
</dbReference>
<protein>
    <recommendedName>
        <fullName evidence="3">Metal-dependent HD superfamily phosphohydrolase</fullName>
    </recommendedName>
</protein>
<accession>A0ABQ8UUR9</accession>
<sequence length="266" mass="30637">MFQERFRLFWTQIGGVDGQEIWANQIRTAYSEPHRHYHTNLEELLAFTDQLSACFVDQLRVLGAIFFHDIIYSTRDAYPDNERMSALRWLEFAKQVVGDRAQQRFSAADVAMVYQMILDTKTHKLTTSRTLSLPPSFGQTPVVLTDPQWAAYQADGALFLDMDMAILGSSPERYAAYVGQIEAEFGHMTREAFNRGRAEALRQWRQYDEGSATPGLIPPFFQESPQGPRERRLFLSDRFFATHEAPAHRNIARELETRDRAVTPQP</sequence>
<evidence type="ECO:0008006" key="3">
    <source>
        <dbReference type="Google" id="ProtNLM"/>
    </source>
</evidence>
<evidence type="ECO:0000313" key="2">
    <source>
        <dbReference type="Proteomes" id="UP001141327"/>
    </source>
</evidence>
<evidence type="ECO:0000313" key="1">
    <source>
        <dbReference type="EMBL" id="KAJ4461821.1"/>
    </source>
</evidence>
<dbReference type="Proteomes" id="UP001141327">
    <property type="component" value="Unassembled WGS sequence"/>
</dbReference>
<dbReference type="EMBL" id="JAPMOS010000005">
    <property type="protein sequence ID" value="KAJ4461821.1"/>
    <property type="molecule type" value="Genomic_DNA"/>
</dbReference>
<dbReference type="PANTHER" id="PTHR21174">
    <property type="match status" value="1"/>
</dbReference>
<keyword evidence="2" id="KW-1185">Reference proteome</keyword>
<gene>
    <name evidence="1" type="ORF">PAPYR_1485</name>
</gene>
<reference evidence="1" key="1">
    <citation type="journal article" date="2022" name="bioRxiv">
        <title>Genomics of Preaxostyla Flagellates Illuminates Evolutionary Transitions and the Path Towards Mitochondrial Loss.</title>
        <authorList>
            <person name="Novak L.V.F."/>
            <person name="Treitli S.C."/>
            <person name="Pyrih J."/>
            <person name="Halakuc P."/>
            <person name="Pipaliya S.V."/>
            <person name="Vacek V."/>
            <person name="Brzon O."/>
            <person name="Soukal P."/>
            <person name="Eme L."/>
            <person name="Dacks J.B."/>
            <person name="Karnkowska A."/>
            <person name="Elias M."/>
            <person name="Hampl V."/>
        </authorList>
    </citation>
    <scope>NUCLEOTIDE SEQUENCE</scope>
    <source>
        <strain evidence="1">RCP-MX</strain>
    </source>
</reference>
<dbReference type="PANTHER" id="PTHR21174:SF0">
    <property type="entry name" value="HD PHOSPHOHYDROLASE FAMILY PROTEIN-RELATED"/>
    <property type="match status" value="1"/>
</dbReference>
<dbReference type="InterPro" id="IPR009218">
    <property type="entry name" value="HD_phosphohydro"/>
</dbReference>
<organism evidence="1 2">
    <name type="scientific">Paratrimastix pyriformis</name>
    <dbReference type="NCBI Taxonomy" id="342808"/>
    <lineage>
        <taxon>Eukaryota</taxon>
        <taxon>Metamonada</taxon>
        <taxon>Preaxostyla</taxon>
        <taxon>Paratrimastigidae</taxon>
        <taxon>Paratrimastix</taxon>
    </lineage>
</organism>
<comment type="caution">
    <text evidence="1">The sequence shown here is derived from an EMBL/GenBank/DDBJ whole genome shotgun (WGS) entry which is preliminary data.</text>
</comment>
<name>A0ABQ8UUR9_9EUKA</name>
<proteinExistence type="predicted"/>